<protein>
    <submittedName>
        <fullName evidence="1">Uncharacterized protein</fullName>
    </submittedName>
</protein>
<reference evidence="2" key="1">
    <citation type="journal article" date="2023" name="G3 (Bethesda)">
        <title>Genome assembly and association tests identify interacting loci associated with vigor, precocity, and sex in interspecific pistachio rootstocks.</title>
        <authorList>
            <person name="Palmer W."/>
            <person name="Jacygrad E."/>
            <person name="Sagayaradj S."/>
            <person name="Cavanaugh K."/>
            <person name="Han R."/>
            <person name="Bertier L."/>
            <person name="Beede B."/>
            <person name="Kafkas S."/>
            <person name="Golino D."/>
            <person name="Preece J."/>
            <person name="Michelmore R."/>
        </authorList>
    </citation>
    <scope>NUCLEOTIDE SEQUENCE [LARGE SCALE GENOMIC DNA]</scope>
</reference>
<gene>
    <name evidence="1" type="ORF">Pint_21481</name>
</gene>
<sequence length="58" mass="6347">MGFILALSFLTSPGSFLQEKLAKIQGSQDSNEGKLVEEKSKNSPMKGGMVLLFEPPYQ</sequence>
<organism evidence="1 2">
    <name type="scientific">Pistacia integerrima</name>
    <dbReference type="NCBI Taxonomy" id="434235"/>
    <lineage>
        <taxon>Eukaryota</taxon>
        <taxon>Viridiplantae</taxon>
        <taxon>Streptophyta</taxon>
        <taxon>Embryophyta</taxon>
        <taxon>Tracheophyta</taxon>
        <taxon>Spermatophyta</taxon>
        <taxon>Magnoliopsida</taxon>
        <taxon>eudicotyledons</taxon>
        <taxon>Gunneridae</taxon>
        <taxon>Pentapetalae</taxon>
        <taxon>rosids</taxon>
        <taxon>malvids</taxon>
        <taxon>Sapindales</taxon>
        <taxon>Anacardiaceae</taxon>
        <taxon>Pistacia</taxon>
    </lineage>
</organism>
<keyword evidence="2" id="KW-1185">Reference proteome</keyword>
<dbReference type="Proteomes" id="UP001163603">
    <property type="component" value="Chromosome 13"/>
</dbReference>
<dbReference type="EMBL" id="CM047748">
    <property type="protein sequence ID" value="KAJ0013314.1"/>
    <property type="molecule type" value="Genomic_DNA"/>
</dbReference>
<accession>A0ACC0X7Q8</accession>
<name>A0ACC0X7Q8_9ROSI</name>
<comment type="caution">
    <text evidence="1">The sequence shown here is derived from an EMBL/GenBank/DDBJ whole genome shotgun (WGS) entry which is preliminary data.</text>
</comment>
<evidence type="ECO:0000313" key="1">
    <source>
        <dbReference type="EMBL" id="KAJ0013314.1"/>
    </source>
</evidence>
<evidence type="ECO:0000313" key="2">
    <source>
        <dbReference type="Proteomes" id="UP001163603"/>
    </source>
</evidence>
<proteinExistence type="predicted"/>